<reference evidence="2" key="1">
    <citation type="journal article" date="2019" name="Int. J. Syst. Evol. Microbiol.">
        <title>The Global Catalogue of Microorganisms (GCM) 10K type strain sequencing project: providing services to taxonomists for standard genome sequencing and annotation.</title>
        <authorList>
            <consortium name="The Broad Institute Genomics Platform"/>
            <consortium name="The Broad Institute Genome Sequencing Center for Infectious Disease"/>
            <person name="Wu L."/>
            <person name="Ma J."/>
        </authorList>
    </citation>
    <scope>NUCLEOTIDE SEQUENCE [LARGE SCALE GENOMIC DNA]</scope>
    <source>
        <strain evidence="2">CCUG 57113</strain>
    </source>
</reference>
<accession>A0ABW0LWJ6</accession>
<comment type="caution">
    <text evidence="1">The sequence shown here is derived from an EMBL/GenBank/DDBJ whole genome shotgun (WGS) entry which is preliminary data.</text>
</comment>
<dbReference type="SUPFAM" id="SSF53474">
    <property type="entry name" value="alpha/beta-Hydrolases"/>
    <property type="match status" value="1"/>
</dbReference>
<protein>
    <submittedName>
        <fullName evidence="1">Alpha/beta fold hydrolase</fullName>
    </submittedName>
</protein>
<dbReference type="RefSeq" id="WP_209749346.1">
    <property type="nucleotide sequence ID" value="NZ_JBHSMH010000030.1"/>
</dbReference>
<dbReference type="Gene3D" id="3.40.50.1820">
    <property type="entry name" value="alpha/beta hydrolase"/>
    <property type="match status" value="1"/>
</dbReference>
<organism evidence="1 2">
    <name type="scientific">Cohnella suwonensis</name>
    <dbReference type="NCBI Taxonomy" id="696072"/>
    <lineage>
        <taxon>Bacteria</taxon>
        <taxon>Bacillati</taxon>
        <taxon>Bacillota</taxon>
        <taxon>Bacilli</taxon>
        <taxon>Bacillales</taxon>
        <taxon>Paenibacillaceae</taxon>
        <taxon>Cohnella</taxon>
    </lineage>
</organism>
<proteinExistence type="predicted"/>
<keyword evidence="2" id="KW-1185">Reference proteome</keyword>
<dbReference type="EMBL" id="JBHSMH010000030">
    <property type="protein sequence ID" value="MFC5469302.1"/>
    <property type="molecule type" value="Genomic_DNA"/>
</dbReference>
<dbReference type="GO" id="GO:0016787">
    <property type="term" value="F:hydrolase activity"/>
    <property type="evidence" value="ECO:0007669"/>
    <property type="project" value="UniProtKB-KW"/>
</dbReference>
<dbReference type="Proteomes" id="UP001596105">
    <property type="component" value="Unassembled WGS sequence"/>
</dbReference>
<name>A0ABW0LWJ6_9BACL</name>
<keyword evidence="1" id="KW-0378">Hydrolase</keyword>
<dbReference type="InterPro" id="IPR029058">
    <property type="entry name" value="AB_hydrolase_fold"/>
</dbReference>
<gene>
    <name evidence="1" type="ORF">ACFPPD_11270</name>
</gene>
<evidence type="ECO:0000313" key="1">
    <source>
        <dbReference type="EMBL" id="MFC5469302.1"/>
    </source>
</evidence>
<sequence length="153" mass="17633">MIKAKTVDRVLPSHVVIEKDDRLLARLQNEEPTGFEKFTVVQTEKVWVKFQKDILTGAQKADRTFLSSEFRTKGYAYSFESMLSGKTFDKPSLILLGHQDAISGYKDAMQLIESYPRCTLSILDRAGHFPQLEQEKLVHALSEEWLQRLEKEV</sequence>
<evidence type="ECO:0000313" key="2">
    <source>
        <dbReference type="Proteomes" id="UP001596105"/>
    </source>
</evidence>